<keyword evidence="1" id="KW-0472">Membrane</keyword>
<dbReference type="HOGENOM" id="CLU_434810_0_0_1"/>
<dbReference type="Proteomes" id="UP000054321">
    <property type="component" value="Unassembled WGS sequence"/>
</dbReference>
<accession>A0A0C3GB38</accession>
<keyword evidence="1" id="KW-1133">Transmembrane helix</keyword>
<protein>
    <submittedName>
        <fullName evidence="3">Uncharacterized protein</fullName>
    </submittedName>
</protein>
<dbReference type="OrthoDB" id="5139479at2759"/>
<reference evidence="4" key="2">
    <citation type="submission" date="2015-01" db="EMBL/GenBank/DDBJ databases">
        <title>Evolutionary Origins and Diversification of the Mycorrhizal Mutualists.</title>
        <authorList>
            <consortium name="DOE Joint Genome Institute"/>
            <consortium name="Mycorrhizal Genomics Consortium"/>
            <person name="Kohler A."/>
            <person name="Kuo A."/>
            <person name="Nagy L.G."/>
            <person name="Floudas D."/>
            <person name="Copeland A."/>
            <person name="Barry K.W."/>
            <person name="Cichocki N."/>
            <person name="Veneault-Fourrey C."/>
            <person name="LaButti K."/>
            <person name="Lindquist E.A."/>
            <person name="Lipzen A."/>
            <person name="Lundell T."/>
            <person name="Morin E."/>
            <person name="Murat C."/>
            <person name="Riley R."/>
            <person name="Ohm R."/>
            <person name="Sun H."/>
            <person name="Tunlid A."/>
            <person name="Henrissat B."/>
            <person name="Grigoriev I.V."/>
            <person name="Hibbett D.S."/>
            <person name="Martin F."/>
        </authorList>
    </citation>
    <scope>NUCLEOTIDE SEQUENCE [LARGE SCALE GENOMIC DNA]</scope>
    <source>
        <strain evidence="4">Zn</strain>
    </source>
</reference>
<gene>
    <name evidence="3" type="ORF">OIDMADRAFT_61732</name>
</gene>
<evidence type="ECO:0000313" key="4">
    <source>
        <dbReference type="Proteomes" id="UP000054321"/>
    </source>
</evidence>
<evidence type="ECO:0000256" key="1">
    <source>
        <dbReference type="SAM" id="Phobius"/>
    </source>
</evidence>
<organism evidence="3 4">
    <name type="scientific">Oidiodendron maius (strain Zn)</name>
    <dbReference type="NCBI Taxonomy" id="913774"/>
    <lineage>
        <taxon>Eukaryota</taxon>
        <taxon>Fungi</taxon>
        <taxon>Dikarya</taxon>
        <taxon>Ascomycota</taxon>
        <taxon>Pezizomycotina</taxon>
        <taxon>Leotiomycetes</taxon>
        <taxon>Leotiomycetes incertae sedis</taxon>
        <taxon>Myxotrichaceae</taxon>
        <taxon>Oidiodendron</taxon>
    </lineage>
</organism>
<evidence type="ECO:0000313" key="3">
    <source>
        <dbReference type="EMBL" id="KIM93400.1"/>
    </source>
</evidence>
<feature type="signal peptide" evidence="2">
    <location>
        <begin position="1"/>
        <end position="28"/>
    </location>
</feature>
<sequence length="629" mass="68774">MNWTLRFNHGWLLILLALFFVTLTCLQARGSVLTNGIHFINQSGGYSLFVFRVTSELAGISLSAAISASLERIKWTLPSLAKSKSRTQFQDFLALDESTKVLALVSLVAKGRMLQTRLWSIARLLFILVIPISGIMIMSQVDIRLAFSAETRQKPYMGHYIHPMNSSMAIEYLGFSDLVLSSKLSGFLQDPLHSVELGTTTQQQTCILNANGQGSSDCHRRYFIPGDVLIAAPHIVNDASFPGADIIMANEHQGLLLDFDAGDSTMEFNMTSECRTYSSRYLGFEAGAIHLCVGRSGPTELQARESPSLVSCPSSIAIVQRCMNDSSWHHNADWTVKMSASFQNASVAYSRNNGTIIWYSFADTPAVSVEVEPSQILAAYDSFFFDTTTLLHKNSSDLPLFSGSISPTFLWMTEPLFSGQNATNPATNSGAFSTLRALLAVPLYLCQNGLGRRLLSVVLESKSISEGGGLAKIFEFLSPIPEPTSPFQFAYHRWEVVASMPTLVAYMALSGAALLACCAAQLSASIAAKRVGRCGMPKPSRFPALDLFAHCTIEDKEGCIIYQGRPSAFQSDVSKNNQMVWLSTLGVKWSGPVSVESGLQLCQLHEVHGLDSERLGTSAESLFPQAREE</sequence>
<name>A0A0C3GB38_OIDMZ</name>
<feature type="chain" id="PRO_5002164730" evidence="2">
    <location>
        <begin position="29"/>
        <end position="629"/>
    </location>
</feature>
<feature type="transmembrane region" description="Helical" evidence="1">
    <location>
        <begin position="118"/>
        <end position="138"/>
    </location>
</feature>
<dbReference type="InParanoid" id="A0A0C3GB38"/>
<proteinExistence type="predicted"/>
<keyword evidence="4" id="KW-1185">Reference proteome</keyword>
<reference evidence="3 4" key="1">
    <citation type="submission" date="2014-04" db="EMBL/GenBank/DDBJ databases">
        <authorList>
            <consortium name="DOE Joint Genome Institute"/>
            <person name="Kuo A."/>
            <person name="Martino E."/>
            <person name="Perotto S."/>
            <person name="Kohler A."/>
            <person name="Nagy L.G."/>
            <person name="Floudas D."/>
            <person name="Copeland A."/>
            <person name="Barry K.W."/>
            <person name="Cichocki N."/>
            <person name="Veneault-Fourrey C."/>
            <person name="LaButti K."/>
            <person name="Lindquist E.A."/>
            <person name="Lipzen A."/>
            <person name="Lundell T."/>
            <person name="Morin E."/>
            <person name="Murat C."/>
            <person name="Sun H."/>
            <person name="Tunlid A."/>
            <person name="Henrissat B."/>
            <person name="Grigoriev I.V."/>
            <person name="Hibbett D.S."/>
            <person name="Martin F."/>
            <person name="Nordberg H.P."/>
            <person name="Cantor M.N."/>
            <person name="Hua S.X."/>
        </authorList>
    </citation>
    <scope>NUCLEOTIDE SEQUENCE [LARGE SCALE GENOMIC DNA]</scope>
    <source>
        <strain evidence="3 4">Zn</strain>
    </source>
</reference>
<keyword evidence="2" id="KW-0732">Signal</keyword>
<evidence type="ECO:0000256" key="2">
    <source>
        <dbReference type="SAM" id="SignalP"/>
    </source>
</evidence>
<dbReference type="EMBL" id="KN832896">
    <property type="protein sequence ID" value="KIM93400.1"/>
    <property type="molecule type" value="Genomic_DNA"/>
</dbReference>
<dbReference type="AlphaFoldDB" id="A0A0C3GB38"/>
<keyword evidence="1" id="KW-0812">Transmembrane</keyword>